<protein>
    <submittedName>
        <fullName evidence="4">PucR C-terminal helix-turn-helix domain-containing protein</fullName>
    </submittedName>
</protein>
<dbReference type="STRING" id="1848.SAMN05443637_1115"/>
<dbReference type="AlphaFoldDB" id="A0A1M6UU25"/>
<evidence type="ECO:0000259" key="2">
    <source>
        <dbReference type="Pfam" id="PF13556"/>
    </source>
</evidence>
<name>A0A1M6UU25_PSETH</name>
<evidence type="ECO:0000313" key="4">
    <source>
        <dbReference type="EMBL" id="SHK72601.1"/>
    </source>
</evidence>
<dbReference type="Pfam" id="PF13556">
    <property type="entry name" value="HTH_30"/>
    <property type="match status" value="1"/>
</dbReference>
<dbReference type="Proteomes" id="UP000184363">
    <property type="component" value="Unassembled WGS sequence"/>
</dbReference>
<organism evidence="4 5">
    <name type="scientific">Pseudonocardia thermophila</name>
    <dbReference type="NCBI Taxonomy" id="1848"/>
    <lineage>
        <taxon>Bacteria</taxon>
        <taxon>Bacillati</taxon>
        <taxon>Actinomycetota</taxon>
        <taxon>Actinomycetes</taxon>
        <taxon>Pseudonocardiales</taxon>
        <taxon>Pseudonocardiaceae</taxon>
        <taxon>Pseudonocardia</taxon>
    </lineage>
</organism>
<dbReference type="InterPro" id="IPR025736">
    <property type="entry name" value="PucR_C-HTH_dom"/>
</dbReference>
<evidence type="ECO:0000259" key="3">
    <source>
        <dbReference type="Pfam" id="PF17853"/>
    </source>
</evidence>
<dbReference type="Pfam" id="PF17853">
    <property type="entry name" value="GGDEF_2"/>
    <property type="match status" value="1"/>
</dbReference>
<dbReference type="PANTHER" id="PTHR33744">
    <property type="entry name" value="CARBOHYDRATE DIACID REGULATOR"/>
    <property type="match status" value="1"/>
</dbReference>
<dbReference type="OrthoDB" id="8026818at2"/>
<dbReference type="InterPro" id="IPR041522">
    <property type="entry name" value="CdaR_GGDEF"/>
</dbReference>
<gene>
    <name evidence="4" type="ORF">SAMN05443637_1115</name>
</gene>
<dbReference type="RefSeq" id="WP_143172171.1">
    <property type="nucleotide sequence ID" value="NZ_FRAP01000011.1"/>
</dbReference>
<reference evidence="4 5" key="1">
    <citation type="submission" date="2016-11" db="EMBL/GenBank/DDBJ databases">
        <authorList>
            <person name="Jaros S."/>
            <person name="Januszkiewicz K."/>
            <person name="Wedrychowicz H."/>
        </authorList>
    </citation>
    <scope>NUCLEOTIDE SEQUENCE [LARGE SCALE GENOMIC DNA]</scope>
    <source>
        <strain evidence="4 5">DSM 43832</strain>
    </source>
</reference>
<dbReference type="InterPro" id="IPR042070">
    <property type="entry name" value="PucR_C-HTH_sf"/>
</dbReference>
<sequence length="439" mass="46868">MTTSGVPVDGSAAAYIQHGMRAHETRELVGLRRFVAMCSHLSATAAQQTELEPILRFFAANTRSSAAVLDRGLEVLAAAGETGAEEIVARTRAQAGTTGLKGVLAAVARNRRALRLPGHERDGSVVIAPVSVGDEIAGYLVSVARPDDDPAGIDPDLILLAAEHTALVCGVMLGREIVVAAAAGRARRELIEGLLRHRGQDDGEAAQWAKHLGYDENRPHAVLAVALSTGDRAASQPAVEGLLTRLAGDAILSARSDEVVAIVPAPTATGDAVERARRIATSCVRELDEHGLSVTAVGIGNAYKAASEISVSYSEARRAVAAAKRMGPGRITLFAELGIHRLLLRFPDPTELRAFADDVLGRLVREDETAGTEYLTTLSVYFKGLCSPTRAAKELHVHPNTVVYRLRRIEEITGLRLDLQRDRLMMEMAVEILEGTSAR</sequence>
<proteinExistence type="inferred from homology"/>
<evidence type="ECO:0000313" key="5">
    <source>
        <dbReference type="Proteomes" id="UP000184363"/>
    </source>
</evidence>
<dbReference type="EMBL" id="FRAP01000011">
    <property type="protein sequence ID" value="SHK72601.1"/>
    <property type="molecule type" value="Genomic_DNA"/>
</dbReference>
<evidence type="ECO:0000256" key="1">
    <source>
        <dbReference type="ARBA" id="ARBA00006754"/>
    </source>
</evidence>
<feature type="domain" description="PucR C-terminal helix-turn-helix" evidence="2">
    <location>
        <begin position="374"/>
        <end position="431"/>
    </location>
</feature>
<accession>A0A1M6UU25</accession>
<comment type="similarity">
    <text evidence="1">Belongs to the CdaR family.</text>
</comment>
<dbReference type="Gene3D" id="1.10.10.2840">
    <property type="entry name" value="PucR C-terminal helix-turn-helix domain"/>
    <property type="match status" value="1"/>
</dbReference>
<dbReference type="PANTHER" id="PTHR33744:SF1">
    <property type="entry name" value="DNA-BINDING TRANSCRIPTIONAL ACTIVATOR ADER"/>
    <property type="match status" value="1"/>
</dbReference>
<keyword evidence="5" id="KW-1185">Reference proteome</keyword>
<feature type="domain" description="CdaR GGDEF-like" evidence="3">
    <location>
        <begin position="200"/>
        <end position="321"/>
    </location>
</feature>
<dbReference type="InterPro" id="IPR051448">
    <property type="entry name" value="CdaR-like_regulators"/>
</dbReference>